<reference evidence="2 3" key="1">
    <citation type="submission" date="2018-05" db="EMBL/GenBank/DDBJ databases">
        <title>Streptomyces venezuelae.</title>
        <authorList>
            <person name="Kim W."/>
            <person name="Lee N."/>
            <person name="Cho B.-K."/>
        </authorList>
    </citation>
    <scope>NUCLEOTIDE SEQUENCE [LARGE SCALE GENOMIC DNA]</scope>
    <source>
        <strain evidence="2 3">ATCC 14583</strain>
    </source>
</reference>
<protein>
    <submittedName>
        <fullName evidence="2">Uncharacterized protein</fullName>
    </submittedName>
</protein>
<keyword evidence="3" id="KW-1185">Reference proteome</keyword>
<accession>A0A5P2B9G4</accession>
<dbReference type="EMBL" id="CP029193">
    <property type="protein sequence ID" value="QES25841.1"/>
    <property type="molecule type" value="Genomic_DNA"/>
</dbReference>
<feature type="compositionally biased region" description="Basic and acidic residues" evidence="1">
    <location>
        <begin position="54"/>
        <end position="64"/>
    </location>
</feature>
<dbReference type="AlphaFoldDB" id="A0A5P2B9G4"/>
<sequence>MSVRFAVQASTERECQQALELLCRRLGLEPVLLPRLLSDNRWMARAVPGTPKPPADDRGLATGA</sequence>
<dbReference type="RefSeq" id="WP_150165213.1">
    <property type="nucleotide sequence ID" value="NZ_CP029193.1"/>
</dbReference>
<gene>
    <name evidence="2" type="ORF">DEJ47_04680</name>
</gene>
<proteinExistence type="predicted"/>
<dbReference type="Proteomes" id="UP000323046">
    <property type="component" value="Chromosome"/>
</dbReference>
<evidence type="ECO:0000313" key="3">
    <source>
        <dbReference type="Proteomes" id="UP000323046"/>
    </source>
</evidence>
<evidence type="ECO:0000256" key="1">
    <source>
        <dbReference type="SAM" id="MobiDB-lite"/>
    </source>
</evidence>
<feature type="region of interest" description="Disordered" evidence="1">
    <location>
        <begin position="45"/>
        <end position="64"/>
    </location>
</feature>
<name>A0A5P2B9G4_STRVZ</name>
<organism evidence="2 3">
    <name type="scientific">Streptomyces venezuelae</name>
    <dbReference type="NCBI Taxonomy" id="54571"/>
    <lineage>
        <taxon>Bacteria</taxon>
        <taxon>Bacillati</taxon>
        <taxon>Actinomycetota</taxon>
        <taxon>Actinomycetes</taxon>
        <taxon>Kitasatosporales</taxon>
        <taxon>Streptomycetaceae</taxon>
        <taxon>Streptomyces</taxon>
    </lineage>
</organism>
<evidence type="ECO:0000313" key="2">
    <source>
        <dbReference type="EMBL" id="QES25841.1"/>
    </source>
</evidence>